<evidence type="ECO:0000256" key="2">
    <source>
        <dbReference type="ARBA" id="ARBA00022801"/>
    </source>
</evidence>
<organism evidence="5 6">
    <name type="scientific">Pseudonocardia zijingensis</name>
    <dbReference type="NCBI Taxonomy" id="153376"/>
    <lineage>
        <taxon>Bacteria</taxon>
        <taxon>Bacillati</taxon>
        <taxon>Actinomycetota</taxon>
        <taxon>Actinomycetes</taxon>
        <taxon>Pseudonocardiales</taxon>
        <taxon>Pseudonocardiaceae</taxon>
        <taxon>Pseudonocardia</taxon>
    </lineage>
</organism>
<evidence type="ECO:0000313" key="5">
    <source>
        <dbReference type="EMBL" id="GAA0925163.1"/>
    </source>
</evidence>
<protein>
    <recommendedName>
        <fullName evidence="3">Carboxylic ester hydrolase</fullName>
        <ecNumber evidence="3">3.1.1.-</ecNumber>
    </recommendedName>
</protein>
<gene>
    <name evidence="5" type="ORF">GCM10009559_09830</name>
</gene>
<evidence type="ECO:0000259" key="4">
    <source>
        <dbReference type="Pfam" id="PF00135"/>
    </source>
</evidence>
<dbReference type="SUPFAM" id="SSF53474">
    <property type="entry name" value="alpha/beta-Hydrolases"/>
    <property type="match status" value="1"/>
</dbReference>
<proteinExistence type="inferred from homology"/>
<evidence type="ECO:0000313" key="6">
    <source>
        <dbReference type="Proteomes" id="UP001499967"/>
    </source>
</evidence>
<dbReference type="InterPro" id="IPR050309">
    <property type="entry name" value="Type-B_Carboxylest/Lipase"/>
</dbReference>
<name>A0ABP3ZU25_9PSEU</name>
<accession>A0ABP3ZU25</accession>
<dbReference type="InterPro" id="IPR029058">
    <property type="entry name" value="AB_hydrolase_fold"/>
</dbReference>
<dbReference type="PANTHER" id="PTHR11559">
    <property type="entry name" value="CARBOXYLESTERASE"/>
    <property type="match status" value="1"/>
</dbReference>
<reference evidence="6" key="1">
    <citation type="journal article" date="2019" name="Int. J. Syst. Evol. Microbiol.">
        <title>The Global Catalogue of Microorganisms (GCM) 10K type strain sequencing project: providing services to taxonomists for standard genome sequencing and annotation.</title>
        <authorList>
            <consortium name="The Broad Institute Genomics Platform"/>
            <consortium name="The Broad Institute Genome Sequencing Center for Infectious Disease"/>
            <person name="Wu L."/>
            <person name="Ma J."/>
        </authorList>
    </citation>
    <scope>NUCLEOTIDE SEQUENCE [LARGE SCALE GENOMIC DNA]</scope>
    <source>
        <strain evidence="6">JCM 11117</strain>
    </source>
</reference>
<dbReference type="InterPro" id="IPR019826">
    <property type="entry name" value="Carboxylesterase_B_AS"/>
</dbReference>
<sequence length="493" mass="52215">MTTDPEARTVAGSVRGIRQDTVAAFRGIPYAQPPVGALRFRAPVPAQPWDGIREASAFGPPVPQPSSPPDASDEWLTLNVWTPDPGGRGLPVMVWIHGGAYLHGSSANPHYDGAAIAAGGAVVVSLNYRMGVEGFAHLADAPDNRGILDQVLALRWVQDNVAAFGGDPGNVTVFGQSAGAGSVAALLAMPDAAGLFRRAVAQSVPGTFFTTRLAGDVSAAIASSVGAEPTAAGLARIPSYELVRATQSVVRSLPRRVRTWGPMATTPTPFSPVVDGDVLPRAPWAALADGAARDVDLIVGHTRDEYRLIAAERGREVTDEQATATLDKLLPGGNAAYRAAYPDAGPALLHELANADWLMRMPSLQLADAQHAGGGRTWTYELCWGPGPNGASHGLDVLLVFGSIDVEALRAAFGPAVADEAVHLSGVMRTEWLRFAATGDPGWPHYGPADRLTRVYDAEPTVQPYPEERSRQIWEEHRVDTQDLVASRSPLLR</sequence>
<keyword evidence="6" id="KW-1185">Reference proteome</keyword>
<dbReference type="RefSeq" id="WP_343939354.1">
    <property type="nucleotide sequence ID" value="NZ_BAAAHP010000027.1"/>
</dbReference>
<keyword evidence="2 3" id="KW-0378">Hydrolase</keyword>
<dbReference type="PROSITE" id="PS00122">
    <property type="entry name" value="CARBOXYLESTERASE_B_1"/>
    <property type="match status" value="1"/>
</dbReference>
<evidence type="ECO:0000256" key="1">
    <source>
        <dbReference type="ARBA" id="ARBA00005964"/>
    </source>
</evidence>
<comment type="similarity">
    <text evidence="1 3">Belongs to the type-B carboxylesterase/lipase family.</text>
</comment>
<dbReference type="EMBL" id="BAAAHP010000027">
    <property type="protein sequence ID" value="GAA0925163.1"/>
    <property type="molecule type" value="Genomic_DNA"/>
</dbReference>
<dbReference type="Proteomes" id="UP001499967">
    <property type="component" value="Unassembled WGS sequence"/>
</dbReference>
<dbReference type="InterPro" id="IPR002018">
    <property type="entry name" value="CarbesteraseB"/>
</dbReference>
<feature type="domain" description="Carboxylesterase type B" evidence="4">
    <location>
        <begin position="5"/>
        <end position="442"/>
    </location>
</feature>
<evidence type="ECO:0000256" key="3">
    <source>
        <dbReference type="RuleBase" id="RU361235"/>
    </source>
</evidence>
<comment type="caution">
    <text evidence="5">The sequence shown here is derived from an EMBL/GenBank/DDBJ whole genome shotgun (WGS) entry which is preliminary data.</text>
</comment>
<dbReference type="EC" id="3.1.1.-" evidence="3"/>
<dbReference type="Gene3D" id="3.40.50.1820">
    <property type="entry name" value="alpha/beta hydrolase"/>
    <property type="match status" value="1"/>
</dbReference>
<dbReference type="Pfam" id="PF00135">
    <property type="entry name" value="COesterase"/>
    <property type="match status" value="1"/>
</dbReference>